<protein>
    <recommendedName>
        <fullName evidence="1">Protein NO VEIN C-terminal domain-containing protein</fullName>
    </recommendedName>
</protein>
<dbReference type="Proteomes" id="UP000219452">
    <property type="component" value="Unassembled WGS sequence"/>
</dbReference>
<dbReference type="OrthoDB" id="1062081at2"/>
<evidence type="ECO:0000259" key="1">
    <source>
        <dbReference type="Pfam" id="PF13020"/>
    </source>
</evidence>
<keyword evidence="3" id="KW-1185">Reference proteome</keyword>
<evidence type="ECO:0000313" key="2">
    <source>
        <dbReference type="EMBL" id="SOD95683.1"/>
    </source>
</evidence>
<dbReference type="InterPro" id="IPR036890">
    <property type="entry name" value="HATPase_C_sf"/>
</dbReference>
<sequence>MNELKNEIDDFEKRERFSGPAKRIMEKIKPLRSHIDIAKRRWFWELLQNASDVSEQTEIEVVLSVDNLKFRHNGNPFTYKDARNLIEPDSGKDEFSENIPREQIGQFGTGFLATHILSLLIKVDGIIESKDKNNYYKFGFDLDRRYPEEIDYKSALMVSIEKSIEQLNEDYSPITNYQKNGKPETEFNYDFKFPYEDENSFEIAKSGIENLKTVFPFVLSFIPKIKTATIIDRTTSIDHITVYSAQQDQNTALPYQLFSITRTLDGIKETDTDIALISEGSTTVAINVEKINATEISILPYDKELPKLFCAFPFVGTEDFNFPIVINSKDFDPKTERNGIELSDKDDKNRSRIIEAVTAYKKVLKIAETEKWKNIYRICKIYDSNFAEDKIKTWFKRTVVDEIRSAILSHKIVETDKEPIYLKDSLIPYFADKKEEVVKKIYDSSKDLLASKLPKSEHYLEWCNLLDFTYFKDQKLDIEKLVKEIAVKSKLTTLKTSLPPFINVNDWLNTVIELIIETDNTTLLDKFPIIPNQNENFKIRNGKEKLFLDNDVPDELKTILTGLTKNDWKDFLLHKDYERNTTLIADKDKKSLLDIVVEIDNELRDYRSNRKESKFLTAVNSIFKWVNDNDIVEEKAKIYFPWFSQNKAQIVLDTFSTDQDRENAFAIVQSGKMEVLAKIAKSNLSSSDIELVTENIGEFKIFLDWIKNKVDDEYFADELGGNEGESFIYSLLVSKFQKDNVVWASKNAEARFDFQVLNEDKTTRFYIDVKTTSSGIANTDSIPFFMRLSQWNFLDENESKDKYYIARVFRHNEEFSAKFLKINKENI</sequence>
<dbReference type="NCBIfam" id="NF047352">
    <property type="entry name" value="P_loop_sacsin"/>
    <property type="match status" value="1"/>
</dbReference>
<evidence type="ECO:0000313" key="3">
    <source>
        <dbReference type="Proteomes" id="UP000219452"/>
    </source>
</evidence>
<name>A0A286GJH5_9BACT</name>
<gene>
    <name evidence="2" type="ORF">SAMN06269250_4948</name>
</gene>
<dbReference type="InterPro" id="IPR024975">
    <property type="entry name" value="NOV_C"/>
</dbReference>
<dbReference type="Pfam" id="PF13020">
    <property type="entry name" value="NOV_C"/>
    <property type="match status" value="1"/>
</dbReference>
<proteinExistence type="predicted"/>
<dbReference type="RefSeq" id="WP_097129314.1">
    <property type="nucleotide sequence ID" value="NZ_OCNH01000004.1"/>
</dbReference>
<organism evidence="2 3">
    <name type="scientific">Spirosoma fluviale</name>
    <dbReference type="NCBI Taxonomy" id="1597977"/>
    <lineage>
        <taxon>Bacteria</taxon>
        <taxon>Pseudomonadati</taxon>
        <taxon>Bacteroidota</taxon>
        <taxon>Cytophagia</taxon>
        <taxon>Cytophagales</taxon>
        <taxon>Cytophagaceae</taxon>
        <taxon>Spirosoma</taxon>
    </lineage>
</organism>
<dbReference type="EMBL" id="OCNH01000004">
    <property type="protein sequence ID" value="SOD95683.1"/>
    <property type="molecule type" value="Genomic_DNA"/>
</dbReference>
<feature type="domain" description="Protein NO VEIN C-terminal" evidence="1">
    <location>
        <begin position="724"/>
        <end position="814"/>
    </location>
</feature>
<dbReference type="AlphaFoldDB" id="A0A286GJH5"/>
<dbReference type="SUPFAM" id="SSF55874">
    <property type="entry name" value="ATPase domain of HSP90 chaperone/DNA topoisomerase II/histidine kinase"/>
    <property type="match status" value="1"/>
</dbReference>
<reference evidence="3" key="1">
    <citation type="submission" date="2017-09" db="EMBL/GenBank/DDBJ databases">
        <authorList>
            <person name="Varghese N."/>
            <person name="Submissions S."/>
        </authorList>
    </citation>
    <scope>NUCLEOTIDE SEQUENCE [LARGE SCALE GENOMIC DNA]</scope>
    <source>
        <strain evidence="3">DSM 29961</strain>
    </source>
</reference>
<accession>A0A286GJH5</accession>